<organism evidence="7 8">
    <name type="scientific">Eutrema salsugineum</name>
    <name type="common">Saltwater cress</name>
    <name type="synonym">Sisymbrium salsugineum</name>
    <dbReference type="NCBI Taxonomy" id="72664"/>
    <lineage>
        <taxon>Eukaryota</taxon>
        <taxon>Viridiplantae</taxon>
        <taxon>Streptophyta</taxon>
        <taxon>Embryophyta</taxon>
        <taxon>Tracheophyta</taxon>
        <taxon>Spermatophyta</taxon>
        <taxon>Magnoliopsida</taxon>
        <taxon>eudicotyledons</taxon>
        <taxon>Gunneridae</taxon>
        <taxon>Pentapetalae</taxon>
        <taxon>rosids</taxon>
        <taxon>malvids</taxon>
        <taxon>Brassicales</taxon>
        <taxon>Brassicaceae</taxon>
        <taxon>Eutremeae</taxon>
        <taxon>Eutrema</taxon>
    </lineage>
</organism>
<evidence type="ECO:0000256" key="4">
    <source>
        <dbReference type="ARBA" id="ARBA00022525"/>
    </source>
</evidence>
<gene>
    <name evidence="7" type="ORF">EUTSA_v10005414mg</name>
</gene>
<dbReference type="PANTHER" id="PTHR31232">
    <property type="match status" value="1"/>
</dbReference>
<keyword evidence="3 6" id="KW-0713">Self-incompatibility</keyword>
<keyword evidence="5 6" id="KW-0732">Signal</keyword>
<dbReference type="Proteomes" id="UP000030689">
    <property type="component" value="Unassembled WGS sequence"/>
</dbReference>
<reference evidence="7 8" key="1">
    <citation type="journal article" date="2013" name="Front. Plant Sci.">
        <title>The Reference Genome of the Halophytic Plant Eutrema salsugineum.</title>
        <authorList>
            <person name="Yang R."/>
            <person name="Jarvis D.E."/>
            <person name="Chen H."/>
            <person name="Beilstein M.A."/>
            <person name="Grimwood J."/>
            <person name="Jenkins J."/>
            <person name="Shu S."/>
            <person name="Prochnik S."/>
            <person name="Xin M."/>
            <person name="Ma C."/>
            <person name="Schmutz J."/>
            <person name="Wing R.A."/>
            <person name="Mitchell-Olds T."/>
            <person name="Schumaker K.S."/>
            <person name="Wang X."/>
        </authorList>
    </citation>
    <scope>NUCLEOTIDE SEQUENCE [LARGE SCALE GENOMIC DNA]</scope>
</reference>
<dbReference type="GO" id="GO:0005576">
    <property type="term" value="C:extracellular region"/>
    <property type="evidence" value="ECO:0007669"/>
    <property type="project" value="UniProtKB-SubCell"/>
</dbReference>
<name>V4KWD9_EUTSA</name>
<protein>
    <recommendedName>
        <fullName evidence="6">S-protein homolog</fullName>
    </recommendedName>
</protein>
<evidence type="ECO:0000256" key="3">
    <source>
        <dbReference type="ARBA" id="ARBA00022471"/>
    </source>
</evidence>
<dbReference type="PANTHER" id="PTHR31232:SF172">
    <property type="entry name" value="S-PROTEIN HOMOLOG"/>
    <property type="match status" value="1"/>
</dbReference>
<evidence type="ECO:0000256" key="5">
    <source>
        <dbReference type="ARBA" id="ARBA00022729"/>
    </source>
</evidence>
<proteinExistence type="inferred from homology"/>
<keyword evidence="8" id="KW-1185">Reference proteome</keyword>
<feature type="chain" id="PRO_5025076242" description="S-protein homolog" evidence="6">
    <location>
        <begin position="21"/>
        <end position="136"/>
    </location>
</feature>
<evidence type="ECO:0000313" key="8">
    <source>
        <dbReference type="Proteomes" id="UP000030689"/>
    </source>
</evidence>
<evidence type="ECO:0000313" key="7">
    <source>
        <dbReference type="EMBL" id="ESQ31673.1"/>
    </source>
</evidence>
<dbReference type="Pfam" id="PF05938">
    <property type="entry name" value="Self-incomp_S1"/>
    <property type="match status" value="1"/>
</dbReference>
<dbReference type="AlphaFoldDB" id="V4KWD9"/>
<feature type="signal peptide" evidence="6">
    <location>
        <begin position="1"/>
        <end position="20"/>
    </location>
</feature>
<dbReference type="InterPro" id="IPR010264">
    <property type="entry name" value="Self-incomp_S1"/>
</dbReference>
<evidence type="ECO:0000256" key="6">
    <source>
        <dbReference type="RuleBase" id="RU367044"/>
    </source>
</evidence>
<sequence length="136" mass="15934">MNHLILFLVIIATCFEPNEACKKNNVEIHNELGPGRILELHCYSKDDDLGIQKLSFNAPPYIIRFHDEVINLTKWNCILRQGAKMEYSFDVEVYKAGARVIPRCGQLRVWSARIDGIYFKRKYSDPLKRVLSWNKY</sequence>
<keyword evidence="4 6" id="KW-0964">Secreted</keyword>
<evidence type="ECO:0000256" key="2">
    <source>
        <dbReference type="ARBA" id="ARBA00005581"/>
    </source>
</evidence>
<dbReference type="Gramene" id="ESQ31673">
    <property type="protein sequence ID" value="ESQ31673"/>
    <property type="gene ID" value="EUTSA_v10005414mg"/>
</dbReference>
<evidence type="ECO:0000256" key="1">
    <source>
        <dbReference type="ARBA" id="ARBA00004613"/>
    </source>
</evidence>
<dbReference type="GO" id="GO:0060320">
    <property type="term" value="P:rejection of self pollen"/>
    <property type="evidence" value="ECO:0007669"/>
    <property type="project" value="UniProtKB-KW"/>
</dbReference>
<dbReference type="EMBL" id="KI517748">
    <property type="protein sequence ID" value="ESQ31673.1"/>
    <property type="molecule type" value="Genomic_DNA"/>
</dbReference>
<dbReference type="KEGG" id="eus:EUTSA_v10005414mg"/>
<comment type="subcellular location">
    <subcellularLocation>
        <location evidence="1 6">Secreted</location>
    </subcellularLocation>
</comment>
<accession>V4KWD9</accession>
<comment type="similarity">
    <text evidence="2 6">Belongs to the plant self-incompatibility (S1) protein family.</text>
</comment>
<dbReference type="OMA" id="GRNLEYH"/>